<comment type="caution">
    <text evidence="1">The sequence shown here is derived from an EMBL/GenBank/DDBJ whole genome shotgun (WGS) entry which is preliminary data.</text>
</comment>
<proteinExistence type="predicted"/>
<dbReference type="EMBL" id="CAJVPM010020066">
    <property type="protein sequence ID" value="CAG8633029.1"/>
    <property type="molecule type" value="Genomic_DNA"/>
</dbReference>
<keyword evidence="2" id="KW-1185">Reference proteome</keyword>
<reference evidence="1" key="1">
    <citation type="submission" date="2021-06" db="EMBL/GenBank/DDBJ databases">
        <authorList>
            <person name="Kallberg Y."/>
            <person name="Tangrot J."/>
            <person name="Rosling A."/>
        </authorList>
    </citation>
    <scope>NUCLEOTIDE SEQUENCE</scope>
    <source>
        <strain evidence="1">AU212A</strain>
    </source>
</reference>
<dbReference type="Proteomes" id="UP000789860">
    <property type="component" value="Unassembled WGS sequence"/>
</dbReference>
<evidence type="ECO:0000313" key="1">
    <source>
        <dbReference type="EMBL" id="CAG8633029.1"/>
    </source>
</evidence>
<name>A0ACA9N515_9GLOM</name>
<protein>
    <submittedName>
        <fullName evidence="1">10321_t:CDS:1</fullName>
    </submittedName>
</protein>
<accession>A0ACA9N515</accession>
<feature type="non-terminal residue" evidence="1">
    <location>
        <position position="1"/>
    </location>
</feature>
<sequence>AQTNSLYILYCSPVIVIRCSPSDRTPSDQSDDPFYLNLSNHEIVDTKLEF</sequence>
<organism evidence="1 2">
    <name type="scientific">Scutellospora calospora</name>
    <dbReference type="NCBI Taxonomy" id="85575"/>
    <lineage>
        <taxon>Eukaryota</taxon>
        <taxon>Fungi</taxon>
        <taxon>Fungi incertae sedis</taxon>
        <taxon>Mucoromycota</taxon>
        <taxon>Glomeromycotina</taxon>
        <taxon>Glomeromycetes</taxon>
        <taxon>Diversisporales</taxon>
        <taxon>Gigasporaceae</taxon>
        <taxon>Scutellospora</taxon>
    </lineage>
</organism>
<evidence type="ECO:0000313" key="2">
    <source>
        <dbReference type="Proteomes" id="UP000789860"/>
    </source>
</evidence>
<gene>
    <name evidence="1" type="ORF">SCALOS_LOCUS8036</name>
</gene>